<evidence type="ECO:0000256" key="5">
    <source>
        <dbReference type="ARBA" id="ARBA00023152"/>
    </source>
</evidence>
<comment type="pathway">
    <text evidence="1">Carbohydrate degradation; glycolysis; pyruvate from D-glyceraldehyde 3-phosphate: step 4/5.</text>
</comment>
<dbReference type="EMBL" id="CAFBNE010000133">
    <property type="protein sequence ID" value="CAB4967040.1"/>
    <property type="molecule type" value="Genomic_DNA"/>
</dbReference>
<dbReference type="AlphaFoldDB" id="A0A6J7LEY9"/>
<dbReference type="EC" id="4.2.1.11" evidence="3"/>
<keyword evidence="4" id="KW-0460">Magnesium</keyword>
<dbReference type="SUPFAM" id="SSF54826">
    <property type="entry name" value="Enolase N-terminal domain-like"/>
    <property type="match status" value="1"/>
</dbReference>
<dbReference type="InterPro" id="IPR020810">
    <property type="entry name" value="Enolase_C"/>
</dbReference>
<evidence type="ECO:0000256" key="3">
    <source>
        <dbReference type="ARBA" id="ARBA00012058"/>
    </source>
</evidence>
<dbReference type="HAMAP" id="MF_00318">
    <property type="entry name" value="Enolase"/>
    <property type="match status" value="1"/>
</dbReference>
<dbReference type="Pfam" id="PF03952">
    <property type="entry name" value="Enolase_N"/>
    <property type="match status" value="1"/>
</dbReference>
<dbReference type="InterPro" id="IPR029017">
    <property type="entry name" value="Enolase-like_N"/>
</dbReference>
<dbReference type="Gene3D" id="3.20.20.120">
    <property type="entry name" value="Enolase-like C-terminal domain"/>
    <property type="match status" value="1"/>
</dbReference>
<dbReference type="UniPathway" id="UPA00109">
    <property type="reaction ID" value="UER00187"/>
</dbReference>
<dbReference type="SMART" id="SM01192">
    <property type="entry name" value="Enolase_C"/>
    <property type="match status" value="1"/>
</dbReference>
<dbReference type="Gene3D" id="3.30.390.10">
    <property type="entry name" value="Enolase-like, N-terminal domain"/>
    <property type="match status" value="1"/>
</dbReference>
<evidence type="ECO:0000259" key="8">
    <source>
        <dbReference type="SMART" id="SM01193"/>
    </source>
</evidence>
<keyword evidence="6" id="KW-0456">Lyase</keyword>
<protein>
    <recommendedName>
        <fullName evidence="3">phosphopyruvate hydratase</fullName>
        <ecNumber evidence="3">4.2.1.11</ecNumber>
    </recommendedName>
</protein>
<dbReference type="InterPro" id="IPR020811">
    <property type="entry name" value="Enolase_N"/>
</dbReference>
<dbReference type="PRINTS" id="PR00148">
    <property type="entry name" value="ENOLASE"/>
</dbReference>
<comment type="similarity">
    <text evidence="2">Belongs to the enolase family.</text>
</comment>
<dbReference type="GO" id="GO:0006096">
    <property type="term" value="P:glycolytic process"/>
    <property type="evidence" value="ECO:0007669"/>
    <property type="project" value="UniProtKB-UniPathway"/>
</dbReference>
<dbReference type="PANTHER" id="PTHR11902:SF1">
    <property type="entry name" value="ENOLASE"/>
    <property type="match status" value="1"/>
</dbReference>
<keyword evidence="5" id="KW-0324">Glycolysis</keyword>
<reference evidence="9" key="1">
    <citation type="submission" date="2020-05" db="EMBL/GenBank/DDBJ databases">
        <authorList>
            <person name="Chiriac C."/>
            <person name="Salcher M."/>
            <person name="Ghai R."/>
            <person name="Kavagutti S V."/>
        </authorList>
    </citation>
    <scope>NUCLEOTIDE SEQUENCE</scope>
</reference>
<evidence type="ECO:0000256" key="6">
    <source>
        <dbReference type="ARBA" id="ARBA00023239"/>
    </source>
</evidence>
<evidence type="ECO:0000256" key="2">
    <source>
        <dbReference type="ARBA" id="ARBA00009604"/>
    </source>
</evidence>
<dbReference type="GO" id="GO:0000287">
    <property type="term" value="F:magnesium ion binding"/>
    <property type="evidence" value="ECO:0007669"/>
    <property type="project" value="InterPro"/>
</dbReference>
<evidence type="ECO:0000259" key="7">
    <source>
        <dbReference type="SMART" id="SM01192"/>
    </source>
</evidence>
<dbReference type="Pfam" id="PF00113">
    <property type="entry name" value="Enolase_C"/>
    <property type="match status" value="1"/>
</dbReference>
<name>A0A6J7LEY9_9ZZZZ</name>
<evidence type="ECO:0000256" key="1">
    <source>
        <dbReference type="ARBA" id="ARBA00005031"/>
    </source>
</evidence>
<dbReference type="SUPFAM" id="SSF51604">
    <property type="entry name" value="Enolase C-terminal domain-like"/>
    <property type="match status" value="1"/>
</dbReference>
<dbReference type="SMART" id="SM01193">
    <property type="entry name" value="Enolase_N"/>
    <property type="match status" value="1"/>
</dbReference>
<accession>A0A6J7LEY9</accession>
<dbReference type="GO" id="GO:0000015">
    <property type="term" value="C:phosphopyruvate hydratase complex"/>
    <property type="evidence" value="ECO:0007669"/>
    <property type="project" value="InterPro"/>
</dbReference>
<gene>
    <name evidence="9" type="ORF">UFOPK3772_02894</name>
</gene>
<proteinExistence type="inferred from homology"/>
<evidence type="ECO:0000256" key="4">
    <source>
        <dbReference type="ARBA" id="ARBA00022842"/>
    </source>
</evidence>
<dbReference type="PIRSF" id="PIRSF001400">
    <property type="entry name" value="Enolase"/>
    <property type="match status" value="1"/>
</dbReference>
<dbReference type="PANTHER" id="PTHR11902">
    <property type="entry name" value="ENOLASE"/>
    <property type="match status" value="1"/>
</dbReference>
<organism evidence="9">
    <name type="scientific">freshwater metagenome</name>
    <dbReference type="NCBI Taxonomy" id="449393"/>
    <lineage>
        <taxon>unclassified sequences</taxon>
        <taxon>metagenomes</taxon>
        <taxon>ecological metagenomes</taxon>
    </lineage>
</organism>
<feature type="domain" description="Enolase C-terminal TIM barrel" evidence="7">
    <location>
        <begin position="143"/>
        <end position="425"/>
    </location>
</feature>
<dbReference type="InterPro" id="IPR000941">
    <property type="entry name" value="Enolase"/>
</dbReference>
<feature type="domain" description="Enolase N-terminal" evidence="8">
    <location>
        <begin position="7"/>
        <end position="136"/>
    </location>
</feature>
<sequence>MGRGHSIIDTRLWQVLDSRGNPTVAACVRTASGVGTAIAPSGASAGSHEAIFIRDGNADEYGGLSVRQHLLAVRASIQESLVGRDACDPQDIDAALRALDPDPQLRSIGGNVGTAVSIAAWLAAADGEHQAPWEWLSAHHGRAPSIPMPMVNIISGGAHAGSMIDIQDILVVPIGADSFSQAIEWCWRARAGTRAVLDMQGFTTALVADEGGLAATFDADERAIEAVVAGIEHAGFRPGIDLAIALDVAATECQVPGGYRMLGSVVTSEVFVDRVVRWRREYPIVSIEDGAGEDDDLGWERLAPMCADTQVLGDDRYVTTVDRVELGMARAEANSVLVKPNQAGTLGQALRVVERALDAGWAPVVSARSGETEETWLADLATGTGAGQIKVGSTMRSERNAKWNRLLYLEQAHDLPFSGAAALAPRGAVE</sequence>
<dbReference type="InterPro" id="IPR036849">
    <property type="entry name" value="Enolase-like_C_sf"/>
</dbReference>
<evidence type="ECO:0000313" key="9">
    <source>
        <dbReference type="EMBL" id="CAB4967040.1"/>
    </source>
</evidence>
<dbReference type="GO" id="GO:0004634">
    <property type="term" value="F:phosphopyruvate hydratase activity"/>
    <property type="evidence" value="ECO:0007669"/>
    <property type="project" value="UniProtKB-EC"/>
</dbReference>